<comment type="caution">
    <text evidence="9">The sequence shown here is derived from an EMBL/GenBank/DDBJ whole genome shotgun (WGS) entry which is preliminary data.</text>
</comment>
<feature type="region of interest" description="Disordered" evidence="5">
    <location>
        <begin position="283"/>
        <end position="303"/>
    </location>
</feature>
<evidence type="ECO:0000256" key="5">
    <source>
        <dbReference type="SAM" id="MobiDB-lite"/>
    </source>
</evidence>
<evidence type="ECO:0000256" key="6">
    <source>
        <dbReference type="SAM" id="Phobius"/>
    </source>
</evidence>
<dbReference type="RefSeq" id="WP_248004747.1">
    <property type="nucleotide sequence ID" value="NZ_JBBMEY010000069.1"/>
</dbReference>
<organism evidence="9 10">
    <name type="scientific">Ruminococcoides intestinihominis</name>
    <dbReference type="NCBI Taxonomy" id="3133161"/>
    <lineage>
        <taxon>Bacteria</taxon>
        <taxon>Bacillati</taxon>
        <taxon>Bacillota</taxon>
        <taxon>Clostridia</taxon>
        <taxon>Eubacteriales</taxon>
        <taxon>Oscillospiraceae</taxon>
        <taxon>Ruminococcoides</taxon>
    </lineage>
</organism>
<keyword evidence="3" id="KW-0697">Rotamase</keyword>
<keyword evidence="7" id="KW-0732">Signal</keyword>
<evidence type="ECO:0000256" key="4">
    <source>
        <dbReference type="ARBA" id="ARBA00023235"/>
    </source>
</evidence>
<keyword evidence="6" id="KW-0812">Transmembrane</keyword>
<evidence type="ECO:0000313" key="9">
    <source>
        <dbReference type="EMBL" id="MEQ2566427.1"/>
    </source>
</evidence>
<dbReference type="PANTHER" id="PTHR45625:SF4">
    <property type="entry name" value="PEPTIDYLPROLYL ISOMERASE DOMAIN AND WD REPEAT-CONTAINING PROTEIN 1"/>
    <property type="match status" value="1"/>
</dbReference>
<dbReference type="InterPro" id="IPR044666">
    <property type="entry name" value="Cyclophilin_A-like"/>
</dbReference>
<feature type="chain" id="PRO_5046356901" description="peptidylprolyl isomerase" evidence="7">
    <location>
        <begin position="28"/>
        <end position="303"/>
    </location>
</feature>
<keyword evidence="10" id="KW-1185">Reference proteome</keyword>
<comment type="function">
    <text evidence="1">PPIases accelerate the folding of proteins. It catalyzes the cis-trans isomerization of proline imidic peptide bonds in oligopeptides.</text>
</comment>
<evidence type="ECO:0000256" key="2">
    <source>
        <dbReference type="ARBA" id="ARBA00013194"/>
    </source>
</evidence>
<dbReference type="InterPro" id="IPR020892">
    <property type="entry name" value="Cyclophilin-type_PPIase_CS"/>
</dbReference>
<dbReference type="PANTHER" id="PTHR45625">
    <property type="entry name" value="PEPTIDYL-PROLYL CIS-TRANS ISOMERASE-RELATED"/>
    <property type="match status" value="1"/>
</dbReference>
<dbReference type="GO" id="GO:0003755">
    <property type="term" value="F:peptidyl-prolyl cis-trans isomerase activity"/>
    <property type="evidence" value="ECO:0007669"/>
    <property type="project" value="UniProtKB-EC"/>
</dbReference>
<dbReference type="SUPFAM" id="SSF50891">
    <property type="entry name" value="Cyclophilin-like"/>
    <property type="match status" value="1"/>
</dbReference>
<reference evidence="9 10" key="1">
    <citation type="submission" date="2024-03" db="EMBL/GenBank/DDBJ databases">
        <title>Human intestinal bacterial collection.</title>
        <authorList>
            <person name="Pauvert C."/>
            <person name="Hitch T.C.A."/>
            <person name="Clavel T."/>
        </authorList>
    </citation>
    <scope>NUCLEOTIDE SEQUENCE [LARGE SCALE GENOMIC DNA]</scope>
    <source>
        <strain evidence="9 10">CLA-AP-H18</strain>
    </source>
</reference>
<dbReference type="Gene3D" id="2.40.100.10">
    <property type="entry name" value="Cyclophilin-like"/>
    <property type="match status" value="1"/>
</dbReference>
<evidence type="ECO:0000313" key="10">
    <source>
        <dbReference type="Proteomes" id="UP001478133"/>
    </source>
</evidence>
<evidence type="ECO:0000256" key="7">
    <source>
        <dbReference type="SAM" id="SignalP"/>
    </source>
</evidence>
<keyword evidence="6" id="KW-1133">Transmembrane helix</keyword>
<dbReference type="Proteomes" id="UP001478133">
    <property type="component" value="Unassembled WGS sequence"/>
</dbReference>
<gene>
    <name evidence="9" type="ORF">ABFO16_09310</name>
</gene>
<keyword evidence="6" id="KW-0472">Membrane</keyword>
<protein>
    <recommendedName>
        <fullName evidence="2">peptidylprolyl isomerase</fullName>
        <ecNumber evidence="2">5.2.1.8</ecNumber>
    </recommendedName>
</protein>
<dbReference type="PROSITE" id="PS50072">
    <property type="entry name" value="CSA_PPIASE_2"/>
    <property type="match status" value="1"/>
</dbReference>
<proteinExistence type="predicted"/>
<dbReference type="InterPro" id="IPR002130">
    <property type="entry name" value="Cyclophilin-type_PPIase_dom"/>
</dbReference>
<dbReference type="Pfam" id="PF00160">
    <property type="entry name" value="Pro_isomerase"/>
    <property type="match status" value="1"/>
</dbReference>
<dbReference type="PROSITE" id="PS00170">
    <property type="entry name" value="CSA_PPIASE_1"/>
    <property type="match status" value="1"/>
</dbReference>
<sequence length="303" mass="33027">MKKTISIFLTALLCCAMAFSVTFTASAKFNQEAKPKVGDTVAVLHTNYGDIAMSFFPKYAPKGVENFQTLAKEKKYNNSIFHRVIKNFMIQGGDYTNGDGTGGESCWGKEFENECVDELKNIRGAVAYANSGPDTNGSQFFINLVKNAHLDGDYTVFGQVFAGMDVVDLISNCEVITNSSGESSSPVNEVKLESVEITKYTKNMENSLKSATDPYEGVKSTTTATEATTVASTDSTTANNEDSDEPFNFIPIIVTVGVLAIIFACFAIPYGIQDKKKKKAKAEAKAAMKADPDYKKKKSKKKR</sequence>
<feature type="compositionally biased region" description="Basic and acidic residues" evidence="5">
    <location>
        <begin position="283"/>
        <end position="294"/>
    </location>
</feature>
<feature type="signal peptide" evidence="7">
    <location>
        <begin position="1"/>
        <end position="27"/>
    </location>
</feature>
<evidence type="ECO:0000259" key="8">
    <source>
        <dbReference type="PROSITE" id="PS50072"/>
    </source>
</evidence>
<feature type="domain" description="PPIase cyclophilin-type" evidence="8">
    <location>
        <begin position="41"/>
        <end position="197"/>
    </location>
</feature>
<dbReference type="PRINTS" id="PR00153">
    <property type="entry name" value="CSAPPISMRASE"/>
</dbReference>
<dbReference type="EMBL" id="JBBMFI010000058">
    <property type="protein sequence ID" value="MEQ2566427.1"/>
    <property type="molecule type" value="Genomic_DNA"/>
</dbReference>
<dbReference type="EC" id="5.2.1.8" evidence="2"/>
<evidence type="ECO:0000256" key="3">
    <source>
        <dbReference type="ARBA" id="ARBA00023110"/>
    </source>
</evidence>
<dbReference type="InterPro" id="IPR029000">
    <property type="entry name" value="Cyclophilin-like_dom_sf"/>
</dbReference>
<feature type="compositionally biased region" description="Low complexity" evidence="5">
    <location>
        <begin position="220"/>
        <end position="238"/>
    </location>
</feature>
<feature type="region of interest" description="Disordered" evidence="5">
    <location>
        <begin position="211"/>
        <end position="241"/>
    </location>
</feature>
<evidence type="ECO:0000256" key="1">
    <source>
        <dbReference type="ARBA" id="ARBA00002388"/>
    </source>
</evidence>
<keyword evidence="4 9" id="KW-0413">Isomerase</keyword>
<feature type="transmembrane region" description="Helical" evidence="6">
    <location>
        <begin position="249"/>
        <end position="272"/>
    </location>
</feature>
<accession>A0ABV1HVS4</accession>
<name>A0ABV1HVS4_9FIRM</name>